<comment type="caution">
    <text evidence="4">The sequence shown here is derived from an EMBL/GenBank/DDBJ whole genome shotgun (WGS) entry which is preliminary data.</text>
</comment>
<dbReference type="PANTHER" id="PTHR34351:SF1">
    <property type="entry name" value="SLR1927 PROTEIN"/>
    <property type="match status" value="1"/>
</dbReference>
<dbReference type="Proteomes" id="UP000800981">
    <property type="component" value="Unassembled WGS sequence"/>
</dbReference>
<keyword evidence="2" id="KW-1133">Transmembrane helix</keyword>
<feature type="transmembrane region" description="Helical" evidence="2">
    <location>
        <begin position="35"/>
        <end position="53"/>
    </location>
</feature>
<evidence type="ECO:0000259" key="3">
    <source>
        <dbReference type="Pfam" id="PF01882"/>
    </source>
</evidence>
<proteinExistence type="predicted"/>
<keyword evidence="5" id="KW-1185">Reference proteome</keyword>
<feature type="compositionally biased region" description="Polar residues" evidence="1">
    <location>
        <begin position="426"/>
        <end position="436"/>
    </location>
</feature>
<feature type="domain" description="DUF58" evidence="3">
    <location>
        <begin position="201"/>
        <end position="299"/>
    </location>
</feature>
<name>A0ABX0GNL4_9ACTN</name>
<organism evidence="4 5">
    <name type="scientific">Motilibacter deserti</name>
    <dbReference type="NCBI Taxonomy" id="2714956"/>
    <lineage>
        <taxon>Bacteria</taxon>
        <taxon>Bacillati</taxon>
        <taxon>Actinomycetota</taxon>
        <taxon>Actinomycetes</taxon>
        <taxon>Motilibacterales</taxon>
        <taxon>Motilibacteraceae</taxon>
        <taxon>Motilibacter</taxon>
    </lineage>
</organism>
<feature type="transmembrane region" description="Helical" evidence="2">
    <location>
        <begin position="12"/>
        <end position="29"/>
    </location>
</feature>
<feature type="region of interest" description="Disordered" evidence="1">
    <location>
        <begin position="414"/>
        <end position="447"/>
    </location>
</feature>
<dbReference type="InterPro" id="IPR002881">
    <property type="entry name" value="DUF58"/>
</dbReference>
<dbReference type="Pfam" id="PF01882">
    <property type="entry name" value="DUF58"/>
    <property type="match status" value="1"/>
</dbReference>
<reference evidence="4 5" key="1">
    <citation type="submission" date="2020-03" db="EMBL/GenBank/DDBJ databases">
        <title>Two novel Motilibacter sp.</title>
        <authorList>
            <person name="Liu S."/>
        </authorList>
    </citation>
    <scope>NUCLEOTIDE SEQUENCE [LARGE SCALE GENOMIC DNA]</scope>
    <source>
        <strain evidence="4 5">E257</strain>
    </source>
</reference>
<protein>
    <submittedName>
        <fullName evidence="4">DUF58 domain-containing protein</fullName>
    </submittedName>
</protein>
<evidence type="ECO:0000256" key="1">
    <source>
        <dbReference type="SAM" id="MobiDB-lite"/>
    </source>
</evidence>
<evidence type="ECO:0000313" key="5">
    <source>
        <dbReference type="Proteomes" id="UP000800981"/>
    </source>
</evidence>
<evidence type="ECO:0000256" key="2">
    <source>
        <dbReference type="SAM" id="Phobius"/>
    </source>
</evidence>
<keyword evidence="2" id="KW-0812">Transmembrane</keyword>
<evidence type="ECO:0000313" key="4">
    <source>
        <dbReference type="EMBL" id="NHC12307.1"/>
    </source>
</evidence>
<dbReference type="EMBL" id="JAANNP010000001">
    <property type="protein sequence ID" value="NHC12307.1"/>
    <property type="molecule type" value="Genomic_DNA"/>
</dbReference>
<dbReference type="PANTHER" id="PTHR34351">
    <property type="entry name" value="SLR1927 PROTEIN-RELATED"/>
    <property type="match status" value="1"/>
</dbReference>
<sequence>MRGGLSGLTTRGRSFLAAGIAASVLAYLLDQHDVLRVGVLLAAVPLVSAFVVTRSQYRIACTRRLDPPRVGAGDQAVVHLRLDNVSRLPTGLLLAEDRVPYVLGSRPRFVLDRVEPQGSRAVSYPVRSDVRGRFILGPLGVRLTDPFGMCELHRSFTATDTLVVTPAITPLPGGVLGGALAGTGTSRARSVAAAGEDDVSTREYRHGDALHRVHWRSTARRGELMVRREEQPWQSRATVLLDTRVNAHRGEGPASSFEQAVGIAASIGAHLADRRYLVRLVLADGTMPAGPGSEAWHPADTRVALLDALAVVGPSGASALRAAAPALRRGGDSLLVAVLGALEAEEAQAFAGHAGPGRTAVALLLDASTWSSNPSTRETEAARTRATATMLRGAGWRVAVLGAGDPVDAAWAGLAGNAPGRRPSTGVPTAGTSDSATPEPATSKGTA</sequence>
<accession>A0ABX0GNL4</accession>
<gene>
    <name evidence="4" type="ORF">G9H71_00740</name>
</gene>
<keyword evidence="2" id="KW-0472">Membrane</keyword>